<comment type="caution">
    <text evidence="5">The sequence shown here is derived from an EMBL/GenBank/DDBJ whole genome shotgun (WGS) entry which is preliminary data.</text>
</comment>
<dbReference type="InterPro" id="IPR011098">
    <property type="entry name" value="G5_dom"/>
</dbReference>
<gene>
    <name evidence="5" type="ORF">H8692_03845</name>
</gene>
<dbReference type="SUPFAM" id="SSF54106">
    <property type="entry name" value="LysM domain"/>
    <property type="match status" value="1"/>
</dbReference>
<dbReference type="InterPro" id="IPR050570">
    <property type="entry name" value="Cell_wall_metabolism_enzyme"/>
</dbReference>
<dbReference type="Gene3D" id="3.10.350.10">
    <property type="entry name" value="LysM domain"/>
    <property type="match status" value="1"/>
</dbReference>
<feature type="region of interest" description="Disordered" evidence="2">
    <location>
        <begin position="1"/>
        <end position="42"/>
    </location>
</feature>
<dbReference type="SMART" id="SM01208">
    <property type="entry name" value="G5"/>
    <property type="match status" value="1"/>
</dbReference>
<dbReference type="Pfam" id="PF01551">
    <property type="entry name" value="Peptidase_M23"/>
    <property type="match status" value="1"/>
</dbReference>
<dbReference type="PANTHER" id="PTHR21666">
    <property type="entry name" value="PEPTIDASE-RELATED"/>
    <property type="match status" value="1"/>
</dbReference>
<keyword evidence="1" id="KW-0732">Signal</keyword>
<dbReference type="Proteomes" id="UP000610862">
    <property type="component" value="Unassembled WGS sequence"/>
</dbReference>
<dbReference type="PROSITE" id="PS51782">
    <property type="entry name" value="LYSM"/>
    <property type="match status" value="1"/>
</dbReference>
<dbReference type="InterPro" id="IPR036779">
    <property type="entry name" value="LysM_dom_sf"/>
</dbReference>
<feature type="region of interest" description="Disordered" evidence="2">
    <location>
        <begin position="395"/>
        <end position="423"/>
    </location>
</feature>
<dbReference type="EMBL" id="JACRTA010000001">
    <property type="protein sequence ID" value="MBC8567898.1"/>
    <property type="molecule type" value="Genomic_DNA"/>
</dbReference>
<dbReference type="InterPro" id="IPR018392">
    <property type="entry name" value="LysM"/>
</dbReference>
<evidence type="ECO:0000259" key="4">
    <source>
        <dbReference type="PROSITE" id="PS51782"/>
    </source>
</evidence>
<evidence type="ECO:0000259" key="3">
    <source>
        <dbReference type="PROSITE" id="PS51109"/>
    </source>
</evidence>
<dbReference type="RefSeq" id="WP_187525019.1">
    <property type="nucleotide sequence ID" value="NZ_JACRTA010000001.1"/>
</dbReference>
<keyword evidence="6" id="KW-1185">Reference proteome</keyword>
<sequence length="899" mass="101776">MFPRDNEGKDKLNESVTSSKEQKSDRTENKAMSREELFSQDEEAKKIYEDIMSLRKSVEALKTDDMDILPDSGSSRQESKDIVLEDTEEIIAAKQAIIEQARRDAEAERIQREEALKREFKKKQAQQEILEAQKRAALIEEEAEKKRRRAAEAERRAKAISRKQALDAMEAEIQAKNKQLRENNTASESEATPEEIREFFDEDKPEDLMKGLEEAKKELLSAQQQQDAKIGTISQMTEKHTEKLAAEQQIKLTQQQELLKEEQAKLQDLLEAHKSERLAREEREKNERALREQRTKVEKLIKEEKAKAAREEKLAKAKKKRDEKIQRIEAKERHKREKREAAERAKLEKERLKQKSIADAELGGGVVNVKGIQINTKIKDTMSISLKDLLGVADRKERKESSEEKTQQMREEREKRREEAREAVELSMKQKMLDYENSPLGKRMKGLKTFCDNHKAPLLTLFSVFIMLLVGVAGVFNYCTAYEYSYNGKTLGLVKEKDEVLRITDLVQGALTEDKNVDVIIDAKDDIEFKRVSALGDVEIDNSEEVLKRLSYMGNLNVKAYGIYVNGKKVGAVESKEAAADVMQDIKDRYTSGREGAEIEEAVFIEKVDVKQSNTDLEDVLSEKEMVEKLCTSGETEKMHKVVAGETLADIAKLYSMTEEDILQENPNVDQKKLEVGSVLKIKQHAPLLTVKITELVTYEKQIEYEVEEKDDADLYEGYTETHQKGENGLSEITSRIVLVNGEEKEETPLVTTVKKEPVTEVIMVGTKEKPPTVGSGKYIWPLSGGYTLTSNFGSRWGRSHEGIDLGCPVGSNVLAADGGTVTYAGYSGAYGYLVIIDHQNGMETRYAHNSSLLVSKGDKVYQGQHIAESGNTGRSTGPHCHFEIRVNGVAKNPINYLP</sequence>
<dbReference type="SMART" id="SM00257">
    <property type="entry name" value="LysM"/>
    <property type="match status" value="1"/>
</dbReference>
<organism evidence="5 6">
    <name type="scientific">Lentihominibacter hominis</name>
    <dbReference type="NCBI Taxonomy" id="2763645"/>
    <lineage>
        <taxon>Bacteria</taxon>
        <taxon>Bacillati</taxon>
        <taxon>Bacillota</taxon>
        <taxon>Clostridia</taxon>
        <taxon>Peptostreptococcales</taxon>
        <taxon>Anaerovoracaceae</taxon>
        <taxon>Lentihominibacter</taxon>
    </lineage>
</organism>
<dbReference type="GO" id="GO:0004222">
    <property type="term" value="F:metalloendopeptidase activity"/>
    <property type="evidence" value="ECO:0007669"/>
    <property type="project" value="TreeGrafter"/>
</dbReference>
<dbReference type="Pfam" id="PF01476">
    <property type="entry name" value="LysM"/>
    <property type="match status" value="1"/>
</dbReference>
<dbReference type="PANTHER" id="PTHR21666:SF270">
    <property type="entry name" value="MUREIN HYDROLASE ACTIVATOR ENVC"/>
    <property type="match status" value="1"/>
</dbReference>
<feature type="domain" description="G5" evidence="3">
    <location>
        <begin position="689"/>
        <end position="769"/>
    </location>
</feature>
<evidence type="ECO:0000256" key="2">
    <source>
        <dbReference type="SAM" id="MobiDB-lite"/>
    </source>
</evidence>
<feature type="compositionally biased region" description="Basic and acidic residues" evidence="2">
    <location>
        <begin position="20"/>
        <end position="42"/>
    </location>
</feature>
<dbReference type="CDD" id="cd00118">
    <property type="entry name" value="LysM"/>
    <property type="match status" value="1"/>
</dbReference>
<accession>A0A926E661</accession>
<dbReference type="PROSITE" id="PS51109">
    <property type="entry name" value="G5"/>
    <property type="match status" value="1"/>
</dbReference>
<proteinExistence type="predicted"/>
<feature type="region of interest" description="Disordered" evidence="2">
    <location>
        <begin position="312"/>
        <end position="347"/>
    </location>
</feature>
<dbReference type="SUPFAM" id="SSF51261">
    <property type="entry name" value="Duplicated hybrid motif"/>
    <property type="match status" value="1"/>
</dbReference>
<evidence type="ECO:0000256" key="1">
    <source>
        <dbReference type="ARBA" id="ARBA00022729"/>
    </source>
</evidence>
<feature type="domain" description="LysM" evidence="4">
    <location>
        <begin position="638"/>
        <end position="682"/>
    </location>
</feature>
<dbReference type="InterPro" id="IPR016047">
    <property type="entry name" value="M23ase_b-sheet_dom"/>
</dbReference>
<dbReference type="AlphaFoldDB" id="A0A926E661"/>
<dbReference type="CDD" id="cd12797">
    <property type="entry name" value="M23_peptidase"/>
    <property type="match status" value="1"/>
</dbReference>
<dbReference type="InterPro" id="IPR011055">
    <property type="entry name" value="Dup_hybrid_motif"/>
</dbReference>
<dbReference type="Gene3D" id="2.70.70.10">
    <property type="entry name" value="Glucose Permease (Domain IIA)"/>
    <property type="match status" value="1"/>
</dbReference>
<feature type="region of interest" description="Disordered" evidence="2">
    <location>
        <begin position="176"/>
        <end position="203"/>
    </location>
</feature>
<dbReference type="Gene3D" id="2.20.230.10">
    <property type="entry name" value="Resuscitation-promoting factor rpfb"/>
    <property type="match status" value="1"/>
</dbReference>
<name>A0A926E661_9FIRM</name>
<evidence type="ECO:0000313" key="5">
    <source>
        <dbReference type="EMBL" id="MBC8567898.1"/>
    </source>
</evidence>
<evidence type="ECO:0000313" key="6">
    <source>
        <dbReference type="Proteomes" id="UP000610862"/>
    </source>
</evidence>
<reference evidence="5" key="1">
    <citation type="submission" date="2020-08" db="EMBL/GenBank/DDBJ databases">
        <title>Genome public.</title>
        <authorList>
            <person name="Liu C."/>
            <person name="Sun Q."/>
        </authorList>
    </citation>
    <scope>NUCLEOTIDE SEQUENCE</scope>
    <source>
        <strain evidence="5">NSJ-24</strain>
    </source>
</reference>
<protein>
    <submittedName>
        <fullName evidence="5">Peptidoglycan DD-metalloendopeptidase family protein</fullName>
    </submittedName>
</protein>
<feature type="compositionally biased region" description="Basic and acidic residues" evidence="2">
    <location>
        <begin position="1"/>
        <end position="13"/>
    </location>
</feature>
<dbReference type="Pfam" id="PF07501">
    <property type="entry name" value="G5"/>
    <property type="match status" value="1"/>
</dbReference>